<protein>
    <submittedName>
        <fullName evidence="1">Uncharacterized protein</fullName>
    </submittedName>
</protein>
<gene>
    <name evidence="1" type="ORF">BV22DRAFT_1051622</name>
</gene>
<evidence type="ECO:0000313" key="2">
    <source>
        <dbReference type="Proteomes" id="UP000790709"/>
    </source>
</evidence>
<sequence length="146" mass="15506">MSAVATIDTNTRRGSVNDTLTSSPGDAHAANSDPVALQCNPPMIEASTAVPPATPPTAIGPLPYDISFIGVIYEVPPYSAPGPFYCVIRGLRLGVFSTWAQTSPHVTGVSHRRFKKVSSIVEGMRLLHDAILRGEAAVASKKVERH</sequence>
<comment type="caution">
    <text evidence="1">The sequence shown here is derived from an EMBL/GenBank/DDBJ whole genome shotgun (WGS) entry which is preliminary data.</text>
</comment>
<evidence type="ECO:0000313" key="1">
    <source>
        <dbReference type="EMBL" id="KAH7918604.1"/>
    </source>
</evidence>
<dbReference type="Proteomes" id="UP000790709">
    <property type="component" value="Unassembled WGS sequence"/>
</dbReference>
<dbReference type="EMBL" id="MU266760">
    <property type="protein sequence ID" value="KAH7918604.1"/>
    <property type="molecule type" value="Genomic_DNA"/>
</dbReference>
<reference evidence="1" key="1">
    <citation type="journal article" date="2021" name="New Phytol.">
        <title>Evolutionary innovations through gain and loss of genes in the ectomycorrhizal Boletales.</title>
        <authorList>
            <person name="Wu G."/>
            <person name="Miyauchi S."/>
            <person name="Morin E."/>
            <person name="Kuo A."/>
            <person name="Drula E."/>
            <person name="Varga T."/>
            <person name="Kohler A."/>
            <person name="Feng B."/>
            <person name="Cao Y."/>
            <person name="Lipzen A."/>
            <person name="Daum C."/>
            <person name="Hundley H."/>
            <person name="Pangilinan J."/>
            <person name="Johnson J."/>
            <person name="Barry K."/>
            <person name="LaButti K."/>
            <person name="Ng V."/>
            <person name="Ahrendt S."/>
            <person name="Min B."/>
            <person name="Choi I.G."/>
            <person name="Park H."/>
            <person name="Plett J.M."/>
            <person name="Magnuson J."/>
            <person name="Spatafora J.W."/>
            <person name="Nagy L.G."/>
            <person name="Henrissat B."/>
            <person name="Grigoriev I.V."/>
            <person name="Yang Z.L."/>
            <person name="Xu J."/>
            <person name="Martin F.M."/>
        </authorList>
    </citation>
    <scope>NUCLEOTIDE SEQUENCE</scope>
    <source>
        <strain evidence="1">KUC20120723A-06</strain>
    </source>
</reference>
<accession>A0ACB8B051</accession>
<proteinExistence type="predicted"/>
<keyword evidence="2" id="KW-1185">Reference proteome</keyword>
<organism evidence="1 2">
    <name type="scientific">Leucogyrophana mollusca</name>
    <dbReference type="NCBI Taxonomy" id="85980"/>
    <lineage>
        <taxon>Eukaryota</taxon>
        <taxon>Fungi</taxon>
        <taxon>Dikarya</taxon>
        <taxon>Basidiomycota</taxon>
        <taxon>Agaricomycotina</taxon>
        <taxon>Agaricomycetes</taxon>
        <taxon>Agaricomycetidae</taxon>
        <taxon>Boletales</taxon>
        <taxon>Boletales incertae sedis</taxon>
        <taxon>Leucogyrophana</taxon>
    </lineage>
</organism>
<name>A0ACB8B051_9AGAM</name>